<proteinExistence type="predicted"/>
<keyword evidence="3" id="KW-1185">Reference proteome</keyword>
<evidence type="ECO:0000313" key="2">
    <source>
        <dbReference type="EMBL" id="VDN95597.1"/>
    </source>
</evidence>
<dbReference type="Proteomes" id="UP000278627">
    <property type="component" value="Unassembled WGS sequence"/>
</dbReference>
<feature type="signal peptide" evidence="1">
    <location>
        <begin position="1"/>
        <end position="19"/>
    </location>
</feature>
<keyword evidence="1" id="KW-0732">Signal</keyword>
<evidence type="ECO:0000313" key="3">
    <source>
        <dbReference type="Proteomes" id="UP000278627"/>
    </source>
</evidence>
<organism evidence="4">
    <name type="scientific">Brugia pahangi</name>
    <name type="common">Filarial nematode worm</name>
    <dbReference type="NCBI Taxonomy" id="6280"/>
    <lineage>
        <taxon>Eukaryota</taxon>
        <taxon>Metazoa</taxon>
        <taxon>Ecdysozoa</taxon>
        <taxon>Nematoda</taxon>
        <taxon>Chromadorea</taxon>
        <taxon>Rhabditida</taxon>
        <taxon>Spirurina</taxon>
        <taxon>Spiruromorpha</taxon>
        <taxon>Filarioidea</taxon>
        <taxon>Onchocercidae</taxon>
        <taxon>Brugia</taxon>
    </lineage>
</organism>
<dbReference type="WBParaSite" id="BPAG_0001448401-mRNA-1">
    <property type="protein sequence ID" value="BPAG_0001448401-mRNA-1"/>
    <property type="gene ID" value="BPAG_0001448401"/>
</dbReference>
<reference evidence="4" key="1">
    <citation type="submission" date="2017-02" db="UniProtKB">
        <authorList>
            <consortium name="WormBaseParasite"/>
        </authorList>
    </citation>
    <scope>IDENTIFICATION</scope>
</reference>
<dbReference type="AlphaFoldDB" id="A0A0N4TZL4"/>
<protein>
    <submittedName>
        <fullName evidence="4">Vitellogenin domain-containing protein</fullName>
    </submittedName>
</protein>
<sequence length="363" mass="41995">MVNDYVIYQMFWLITFCLLQGTPLHCDMSLLLEYLNQKDYEYYLRVGYADSCVSTMVKIESDFRVENMLTIVQSLRGLHFYKQSKVIMHEPAVIRALQAQDIRCSFDNMHPVLIGLDLNVTIIVNFDSTTNPELTIVVAQSVRNQPTHFRYFYQDQVSRLVSGYTDIFLTTIDMGRGLLHFVHQNNNDSLHTGHEVLQIKTMDSGMRIMKIRSEEIHMKFSQLMDPSGTYAFYTVPEKNKQQSVYQMKVDYPNFTLDAQKTSQEKAKIFAVNQDDRILPVDRNALVVWKFAEEKRTKYYPEAYEPKMTLSMFYIVIKCGILNHIAKEIITTADYSIISSLALICPEVRDLNNALPMASTNNSS</sequence>
<name>A0A0N4TZL4_BRUPA</name>
<accession>A0A0N4TZL4</accession>
<gene>
    <name evidence="2" type="ORF">BPAG_LOCUS14412</name>
</gene>
<evidence type="ECO:0000313" key="4">
    <source>
        <dbReference type="WBParaSite" id="BPAG_0001448401-mRNA-1"/>
    </source>
</evidence>
<dbReference type="EMBL" id="UZAD01013650">
    <property type="protein sequence ID" value="VDN95597.1"/>
    <property type="molecule type" value="Genomic_DNA"/>
</dbReference>
<reference evidence="2 3" key="2">
    <citation type="submission" date="2018-11" db="EMBL/GenBank/DDBJ databases">
        <authorList>
            <consortium name="Pathogen Informatics"/>
        </authorList>
    </citation>
    <scope>NUCLEOTIDE SEQUENCE [LARGE SCALE GENOMIC DNA]</scope>
</reference>
<feature type="chain" id="PRO_5043122379" evidence="1">
    <location>
        <begin position="20"/>
        <end position="363"/>
    </location>
</feature>
<evidence type="ECO:0000256" key="1">
    <source>
        <dbReference type="SAM" id="SignalP"/>
    </source>
</evidence>